<dbReference type="Gene3D" id="3.40.50.11590">
    <property type="match status" value="1"/>
</dbReference>
<keyword evidence="3" id="KW-1185">Reference proteome</keyword>
<protein>
    <recommendedName>
        <fullName evidence="1">Putative heavy-metal chelation domain-containing protein</fullName>
    </recommendedName>
</protein>
<gene>
    <name evidence="2" type="ORF">IT779_28550</name>
</gene>
<name>A0A931III0_9NOCA</name>
<evidence type="ECO:0000313" key="3">
    <source>
        <dbReference type="Proteomes" id="UP000655751"/>
    </source>
</evidence>
<dbReference type="EMBL" id="JADMLG010000014">
    <property type="protein sequence ID" value="MBH0780228.1"/>
    <property type="molecule type" value="Genomic_DNA"/>
</dbReference>
<proteinExistence type="predicted"/>
<accession>A0A931III0</accession>
<comment type="caution">
    <text evidence="2">The sequence shown here is derived from an EMBL/GenBank/DDBJ whole genome shotgun (WGS) entry which is preliminary data.</text>
</comment>
<sequence>MLSVRVGAAVGSCGVEDGAGDDPDGRVDGRVGAAVGSCGVEDGAGDDPDGRVDGRVGAAVGSRGVEDGTGDVRDCLIDDCVGATVAELLDHPRTAVRIAALDAYLMHCAPHPRAGGLRAEAVSIAGATSLAKSRRRAETVVDLLGLGHGGTVLVIGVVNSLLAQLRSRGLRYVPCDRAGGRTEWGDPVSTEAGTAVEDCDAMLVTGMTLGNGTFDDLRSAAVRRGIPMVMFAQSGSAILPWFVGAGGVRAVSAEPYPFFALNGGPSTLFRYREEASCSR</sequence>
<dbReference type="SUPFAM" id="SSF159713">
    <property type="entry name" value="Dhaf3308-like"/>
    <property type="match status" value="1"/>
</dbReference>
<evidence type="ECO:0000313" key="2">
    <source>
        <dbReference type="EMBL" id="MBH0780228.1"/>
    </source>
</evidence>
<evidence type="ECO:0000259" key="1">
    <source>
        <dbReference type="Pfam" id="PF04016"/>
    </source>
</evidence>
<dbReference type="Pfam" id="PF04016">
    <property type="entry name" value="DUF364"/>
    <property type="match status" value="1"/>
</dbReference>
<dbReference type="AlphaFoldDB" id="A0A931III0"/>
<dbReference type="InterPro" id="IPR007161">
    <property type="entry name" value="DUF364"/>
</dbReference>
<feature type="domain" description="Putative heavy-metal chelation" evidence="1">
    <location>
        <begin position="140"/>
        <end position="221"/>
    </location>
</feature>
<reference evidence="2" key="1">
    <citation type="submission" date="2020-11" db="EMBL/GenBank/DDBJ databases">
        <title>Nocardia NEAU-351.nov., a novel actinomycete isolated from the cow dung.</title>
        <authorList>
            <person name="Zhang X."/>
        </authorList>
    </citation>
    <scope>NUCLEOTIDE SEQUENCE</scope>
    <source>
        <strain evidence="2">NEAU-351</strain>
    </source>
</reference>
<organism evidence="2 3">
    <name type="scientific">Nocardia bovistercoris</name>
    <dbReference type="NCBI Taxonomy" id="2785916"/>
    <lineage>
        <taxon>Bacteria</taxon>
        <taxon>Bacillati</taxon>
        <taxon>Actinomycetota</taxon>
        <taxon>Actinomycetes</taxon>
        <taxon>Mycobacteriales</taxon>
        <taxon>Nocardiaceae</taxon>
        <taxon>Nocardia</taxon>
    </lineage>
</organism>
<dbReference type="Proteomes" id="UP000655751">
    <property type="component" value="Unassembled WGS sequence"/>
</dbReference>